<dbReference type="GO" id="GO:0000976">
    <property type="term" value="F:transcription cis-regulatory region binding"/>
    <property type="evidence" value="ECO:0007669"/>
    <property type="project" value="TreeGrafter"/>
</dbReference>
<dbReference type="Gene3D" id="3.40.50.2300">
    <property type="match status" value="2"/>
</dbReference>
<evidence type="ECO:0000256" key="2">
    <source>
        <dbReference type="ARBA" id="ARBA00023125"/>
    </source>
</evidence>
<dbReference type="SMART" id="SM00342">
    <property type="entry name" value="HTH_ARAC"/>
    <property type="match status" value="1"/>
</dbReference>
<dbReference type="PANTHER" id="PTHR30146:SF24">
    <property type="entry name" value="XYLOSE OPERON REGULATORY PROTEIN"/>
    <property type="match status" value="1"/>
</dbReference>
<evidence type="ECO:0000256" key="1">
    <source>
        <dbReference type="ARBA" id="ARBA00023015"/>
    </source>
</evidence>
<dbReference type="InterPro" id="IPR028082">
    <property type="entry name" value="Peripla_BP_I"/>
</dbReference>
<keyword evidence="1" id="KW-0805">Transcription regulation</keyword>
<dbReference type="KEGG" id="bgok:Pr1d_47280"/>
<reference evidence="5 6" key="1">
    <citation type="submission" date="2019-08" db="EMBL/GenBank/DDBJ databases">
        <title>Deep-cultivation of Planctomycetes and their phenomic and genomic characterization uncovers novel biology.</title>
        <authorList>
            <person name="Wiegand S."/>
            <person name="Jogler M."/>
            <person name="Boedeker C."/>
            <person name="Pinto D."/>
            <person name="Vollmers J."/>
            <person name="Rivas-Marin E."/>
            <person name="Kohn T."/>
            <person name="Peeters S.H."/>
            <person name="Heuer A."/>
            <person name="Rast P."/>
            <person name="Oberbeckmann S."/>
            <person name="Bunk B."/>
            <person name="Jeske O."/>
            <person name="Meyerdierks A."/>
            <person name="Storesund J.E."/>
            <person name="Kallscheuer N."/>
            <person name="Luecker S."/>
            <person name="Lage O.M."/>
            <person name="Pohl T."/>
            <person name="Merkel B.J."/>
            <person name="Hornburger P."/>
            <person name="Mueller R.-W."/>
            <person name="Bruemmer F."/>
            <person name="Labrenz M."/>
            <person name="Spormann A.M."/>
            <person name="Op den Camp H."/>
            <person name="Overmann J."/>
            <person name="Amann R."/>
            <person name="Jetten M.S.M."/>
            <person name="Mascher T."/>
            <person name="Medema M.H."/>
            <person name="Devos D.P."/>
            <person name="Kaster A.-K."/>
            <person name="Ovreas L."/>
            <person name="Rohde M."/>
            <person name="Galperin M.Y."/>
            <person name="Jogler C."/>
        </authorList>
    </citation>
    <scope>NUCLEOTIDE SEQUENCE [LARGE SCALE GENOMIC DNA]</scope>
    <source>
        <strain evidence="5 6">Pr1d</strain>
    </source>
</reference>
<sequence length="387" mass="42976">MPELIGLNLLPDEDYRLDVIHGVVDYVRREPSLRLATFGGVPYVPWDELGKFRGAGVIAMAHTRRAVRRLVQLRLPVVNVSSQIHQDELASVTTDDAAVGRLAADHLLNCGLKKFVCVYYPRWANDEARMAAFRDRVSRAGFPVEAVAVSFCQSVERLETERPEVEIEKLARKLDKLSRPVGIFATHDEFSAASVNALRSLGASLPYDAPILGVTNNRLICASCDPPLSSIVQSGQRVGFEAAAVLHRLLRGERLAERHLHLPPLEVAVRRSTNVLATRDVLVAEAIDQIRLRSSEPFTVAELAELMCVSRSGLYKRFMAALGHTPNEEIRRARLARAEKLLSTTELQIPRVAYDCGYRSVGAFCRAFRLAVGATPIEYRKRSRSSA</sequence>
<gene>
    <name evidence="5" type="primary">xylR_8</name>
    <name evidence="5" type="ORF">Pr1d_47280</name>
</gene>
<dbReference type="Gene3D" id="1.10.10.60">
    <property type="entry name" value="Homeodomain-like"/>
    <property type="match status" value="1"/>
</dbReference>
<dbReference type="OrthoDB" id="9780667at2"/>
<dbReference type="Proteomes" id="UP000323917">
    <property type="component" value="Chromosome"/>
</dbReference>
<name>A0A5B9QIN2_9BACT</name>
<keyword evidence="2" id="KW-0238">DNA-binding</keyword>
<evidence type="ECO:0000313" key="6">
    <source>
        <dbReference type="Proteomes" id="UP000323917"/>
    </source>
</evidence>
<dbReference type="InterPro" id="IPR018062">
    <property type="entry name" value="HTH_AraC-typ_CS"/>
</dbReference>
<evidence type="ECO:0000259" key="4">
    <source>
        <dbReference type="PROSITE" id="PS01124"/>
    </source>
</evidence>
<dbReference type="AlphaFoldDB" id="A0A5B9QIN2"/>
<dbReference type="GO" id="GO:0003700">
    <property type="term" value="F:DNA-binding transcription factor activity"/>
    <property type="evidence" value="ECO:0007669"/>
    <property type="project" value="InterPro"/>
</dbReference>
<feature type="domain" description="HTH araC/xylS-type" evidence="4">
    <location>
        <begin position="284"/>
        <end position="382"/>
    </location>
</feature>
<dbReference type="SUPFAM" id="SSF53822">
    <property type="entry name" value="Periplasmic binding protein-like I"/>
    <property type="match status" value="1"/>
</dbReference>
<dbReference type="InterPro" id="IPR046335">
    <property type="entry name" value="LacI/GalR-like_sensor"/>
</dbReference>
<dbReference type="EMBL" id="CP042913">
    <property type="protein sequence ID" value="QEG37385.1"/>
    <property type="molecule type" value="Genomic_DNA"/>
</dbReference>
<evidence type="ECO:0000256" key="3">
    <source>
        <dbReference type="ARBA" id="ARBA00023163"/>
    </source>
</evidence>
<dbReference type="Pfam" id="PF13377">
    <property type="entry name" value="Peripla_BP_3"/>
    <property type="match status" value="1"/>
</dbReference>
<keyword evidence="3" id="KW-0804">Transcription</keyword>
<dbReference type="InterPro" id="IPR018060">
    <property type="entry name" value="HTH_AraC"/>
</dbReference>
<dbReference type="PANTHER" id="PTHR30146">
    <property type="entry name" value="LACI-RELATED TRANSCRIPTIONAL REPRESSOR"/>
    <property type="match status" value="1"/>
</dbReference>
<accession>A0A5B9QIN2</accession>
<dbReference type="SUPFAM" id="SSF46689">
    <property type="entry name" value="Homeodomain-like"/>
    <property type="match status" value="2"/>
</dbReference>
<keyword evidence="6" id="KW-1185">Reference proteome</keyword>
<evidence type="ECO:0000313" key="5">
    <source>
        <dbReference type="EMBL" id="QEG37385.1"/>
    </source>
</evidence>
<dbReference type="PROSITE" id="PS00041">
    <property type="entry name" value="HTH_ARAC_FAMILY_1"/>
    <property type="match status" value="1"/>
</dbReference>
<dbReference type="InterPro" id="IPR009057">
    <property type="entry name" value="Homeodomain-like_sf"/>
</dbReference>
<protein>
    <submittedName>
        <fullName evidence="5">Xylose operon regulatory protein</fullName>
    </submittedName>
</protein>
<dbReference type="Pfam" id="PF12833">
    <property type="entry name" value="HTH_18"/>
    <property type="match status" value="1"/>
</dbReference>
<organism evidence="5 6">
    <name type="scientific">Bythopirellula goksoeyrii</name>
    <dbReference type="NCBI Taxonomy" id="1400387"/>
    <lineage>
        <taxon>Bacteria</taxon>
        <taxon>Pseudomonadati</taxon>
        <taxon>Planctomycetota</taxon>
        <taxon>Planctomycetia</taxon>
        <taxon>Pirellulales</taxon>
        <taxon>Lacipirellulaceae</taxon>
        <taxon>Bythopirellula</taxon>
    </lineage>
</organism>
<dbReference type="PROSITE" id="PS01124">
    <property type="entry name" value="HTH_ARAC_FAMILY_2"/>
    <property type="match status" value="1"/>
</dbReference>
<proteinExistence type="predicted"/>